<dbReference type="CTD" id="100329473"/>
<dbReference type="GO" id="GO:0008017">
    <property type="term" value="F:microtubule binding"/>
    <property type="evidence" value="ECO:0007669"/>
    <property type="project" value="TreeGrafter"/>
</dbReference>
<dbReference type="GO" id="GO:0007165">
    <property type="term" value="P:signal transduction"/>
    <property type="evidence" value="ECO:0007669"/>
    <property type="project" value="UniProtKB-ARBA"/>
</dbReference>
<dbReference type="OrthoDB" id="10254988at2759"/>
<dbReference type="Proteomes" id="UP000515152">
    <property type="component" value="Chromosome 24"/>
</dbReference>
<evidence type="ECO:0000256" key="3">
    <source>
        <dbReference type="ARBA" id="ARBA00022658"/>
    </source>
</evidence>
<feature type="region of interest" description="Disordered" evidence="7">
    <location>
        <begin position="1625"/>
        <end position="1677"/>
    </location>
</feature>
<dbReference type="Gene3D" id="1.10.418.10">
    <property type="entry name" value="Calponin-like domain"/>
    <property type="match status" value="1"/>
</dbReference>
<dbReference type="GO" id="GO:0005085">
    <property type="term" value="F:guanyl-nucleotide exchange factor activity"/>
    <property type="evidence" value="ECO:0007669"/>
    <property type="project" value="UniProtKB-KW"/>
</dbReference>
<evidence type="ECO:0000256" key="7">
    <source>
        <dbReference type="SAM" id="MobiDB-lite"/>
    </source>
</evidence>
<name>A0A6P8F069_CLUHA</name>
<feature type="compositionally biased region" description="Polar residues" evidence="7">
    <location>
        <begin position="1763"/>
        <end position="1776"/>
    </location>
</feature>
<evidence type="ECO:0000256" key="2">
    <source>
        <dbReference type="ARBA" id="ARBA00022490"/>
    </source>
</evidence>
<dbReference type="InterPro" id="IPR001715">
    <property type="entry name" value="CH_dom"/>
</dbReference>
<organism evidence="9 10">
    <name type="scientific">Clupea harengus</name>
    <name type="common">Atlantic herring</name>
    <dbReference type="NCBI Taxonomy" id="7950"/>
    <lineage>
        <taxon>Eukaryota</taxon>
        <taxon>Metazoa</taxon>
        <taxon>Chordata</taxon>
        <taxon>Craniata</taxon>
        <taxon>Vertebrata</taxon>
        <taxon>Euteleostomi</taxon>
        <taxon>Actinopterygii</taxon>
        <taxon>Neopterygii</taxon>
        <taxon>Teleostei</taxon>
        <taxon>Clupei</taxon>
        <taxon>Clupeiformes</taxon>
        <taxon>Clupeoidei</taxon>
        <taxon>Clupeidae</taxon>
        <taxon>Clupea</taxon>
    </lineage>
</organism>
<keyword evidence="2" id="KW-0963">Cytoplasm</keyword>
<dbReference type="RefSeq" id="XP_031418084.1">
    <property type="nucleotide sequence ID" value="XM_031562224.1"/>
</dbReference>
<feature type="region of interest" description="Disordered" evidence="7">
    <location>
        <begin position="1318"/>
        <end position="1353"/>
    </location>
</feature>
<evidence type="ECO:0000256" key="5">
    <source>
        <dbReference type="ARBA" id="ARBA00061299"/>
    </source>
</evidence>
<dbReference type="GO" id="GO:0031122">
    <property type="term" value="P:cytoplasmic microtubule organization"/>
    <property type="evidence" value="ECO:0007669"/>
    <property type="project" value="TreeGrafter"/>
</dbReference>
<feature type="region of interest" description="Disordered" evidence="7">
    <location>
        <begin position="1360"/>
        <end position="1379"/>
    </location>
</feature>
<sequence>MNLPDIKMGSEMLPTLEHFMLTPLVTWVKTFGYIGEKDGSVLSEYTELVDGYHLNKIIGEIEPKATSPRVKKADNEPSQRIQNLAVLVQHVKAYYQETLQQLIMMPLPNALVLGKNPFCEQSVEEMKKLLLLLLGCAVQCDRKEEYIEKIQMLDFGTKAAIASHIQEVTDSQDSVFDLHWLEVSDLCPEDLDTLSRSMAVHLRRLVDQRDQQLETIMELLQERESGYLTPTRTPSPGDPGGLHLPGFQQHLTVELADTKAKSRRLRQELEEKSEQLLDCRQELESMEAELRRVQQENMQLLTDARAARTYRDELDALREKALRADKLESEVGRYRDRLHNLEFYKAKVEELKEDNQVLLETKAMLEEQLEGSRARSDKLHQLEKHSLQLQAKIHDMEEERASDRRRIEELLEENLFLEMAQKRSMEESQHLGWELEQLSKSSEGPEGSVPKSLDEEVAERACSRLLRLERENQTLRRTVEELRGTREPSEEHKRDISHKVRMLMEENELLNRSISSLNQIEETSTEGSAEEDLRKSPPESRDVSDNNDNKRLVEQEELVEAEREAALREISEEVQHYLEERRNLQEKGDPSKFEEEEEERGSPGGLKRRSPELSLDNPEPSPLKPLSEASPLGQSPSISPARSSSSTNICRRSDSRSCCTTRDAENRRLASALENSARRLRRLEGELRELEAENQTLQRALEELRLAGRRLERLEANGQALEQEAAQLERDKGRLEKENRRLRQRAEVQEASLDASALRQASLEKENRTLGKELEALREAGARVKELEMESREMLKQTAIDQRTLSTLREELVSEKLKCQQRDSEVKRLTQEMERMGYKQQQQQQDPLSADLLHVDNSRYKQLESELESSLKRCVEIKEEKMAALEARLQESSSLNHQLRQELRSVKLSYEALLQRQEEEECAGVGGRGSGSAQGEGSVREWQRESQEVTRELLRVKDRLIDVERNNATLQAERQALQTQLLQLQAQTDGLRAQVLALQRQTASLQESNTTLQTQNAQLQVEKSTLNSQSAALLAENAQVQRQQFSAESERDGAVRDREDLRTVNELLLRDHERLAALHERQAAEYEALIMRHGGLKSQHRSLELDHHALEDRYNTLLQQKTHLEVLEKALREEQQQLQQERVTLRSTTSECQRLRDEKDWLNQTYQKLLRENEELQTEHKSMKSLLNASRLEQTRLETDLSKLREQHQQLDITSTKLNNQCELLTQLKKNMEEENRHLVDQIQTLMLQNRTLLEQTVESKDLFHVEQRQYIDKLNELRRQKEKLEEKIMDQYKFYDPSPPRRRGNWIALKMRKLIKSRSRERDRDHDQDQERGRDRIRSLTPTRSESCEGLPCHDNGSFVSSHGSAESAANSLDDNLSPKRSNIAVLKMFPLMRNRQKEKDKVRSFFRRSLSKNYAEDVARTSQGSNDERQSRGGLNSTQSESSGEFSLENEGWSSGSSPAQCAPSRRGSDCSHVPPAATSTPTQASAPPKPPRDGAALESYASGRGVWRSSSGRATGPRGVLSQTQTQTFRTVAISIEGSRAAGASPPPPEVQVQDKPSGAAGCLDCFSAPLRREAQGEGQGGQSRGGRGQGRVARAFSTLPRASSVISTSEGSIRRASFHSMMSKSATPSPHKPTTDKNLNLTTNLTANPTSVLGEPGGESSAAPPRAEAPEGSLEPPLFGYPFTLDSVFTNTIFSESSLVSSGGNSQTFLCLNPALVHNISGPPLTGPLPFEEAQELVDLHMEQDEAQEGEAGQGPQDCSTSEDYMTVTEKSASLAPDNKHSLMA</sequence>
<dbReference type="GO" id="GO:0030705">
    <property type="term" value="P:cytoskeleton-dependent intracellular transport"/>
    <property type="evidence" value="ECO:0007669"/>
    <property type="project" value="InterPro"/>
</dbReference>
<keyword evidence="9" id="KW-1185">Reference proteome</keyword>
<feature type="domain" description="Calponin-homology (CH)" evidence="8">
    <location>
        <begin position="18"/>
        <end position="137"/>
    </location>
</feature>
<dbReference type="GO" id="GO:0051959">
    <property type="term" value="F:dynein light intermediate chain binding"/>
    <property type="evidence" value="ECO:0007669"/>
    <property type="project" value="TreeGrafter"/>
</dbReference>
<feature type="region of interest" description="Disordered" evidence="7">
    <location>
        <begin position="1541"/>
        <end position="1560"/>
    </location>
</feature>
<dbReference type="PANTHER" id="PTHR18947">
    <property type="entry name" value="HOOK PROTEINS"/>
    <property type="match status" value="1"/>
</dbReference>
<feature type="region of interest" description="Disordered" evidence="7">
    <location>
        <begin position="479"/>
        <end position="499"/>
    </location>
</feature>
<feature type="compositionally biased region" description="Basic and acidic residues" evidence="7">
    <location>
        <begin position="582"/>
        <end position="593"/>
    </location>
</feature>
<feature type="compositionally biased region" description="Gly residues" evidence="7">
    <location>
        <begin position="924"/>
        <end position="934"/>
    </location>
</feature>
<feature type="region of interest" description="Disordered" evidence="7">
    <location>
        <begin position="1417"/>
        <end position="1529"/>
    </location>
</feature>
<feature type="compositionally biased region" description="Low complexity" evidence="7">
    <location>
        <begin position="635"/>
        <end position="646"/>
    </location>
</feature>
<feature type="coiled-coil region" evidence="6">
    <location>
        <begin position="1069"/>
        <end position="1295"/>
    </location>
</feature>
<feature type="region of interest" description="Disordered" evidence="7">
    <location>
        <begin position="1747"/>
        <end position="1789"/>
    </location>
</feature>
<gene>
    <name evidence="10" type="primary">ccdc88aa</name>
</gene>
<dbReference type="Pfam" id="PF19047">
    <property type="entry name" value="HOOK_N"/>
    <property type="match status" value="1"/>
</dbReference>
<evidence type="ECO:0000313" key="10">
    <source>
        <dbReference type="RefSeq" id="XP_031418084.1"/>
    </source>
</evidence>
<reference evidence="10" key="1">
    <citation type="submission" date="2025-08" db="UniProtKB">
        <authorList>
            <consortium name="RefSeq"/>
        </authorList>
    </citation>
    <scope>IDENTIFICATION</scope>
</reference>
<dbReference type="KEGG" id="char:105912047"/>
<feature type="region of interest" description="Disordered" evidence="7">
    <location>
        <begin position="514"/>
        <end position="551"/>
    </location>
</feature>
<dbReference type="GO" id="GO:0005737">
    <property type="term" value="C:cytoplasm"/>
    <property type="evidence" value="ECO:0007669"/>
    <property type="project" value="UniProtKB-SubCell"/>
</dbReference>
<feature type="compositionally biased region" description="Basic and acidic residues" evidence="7">
    <location>
        <begin position="1319"/>
        <end position="1339"/>
    </location>
</feature>
<feature type="region of interest" description="Disordered" evidence="7">
    <location>
        <begin position="437"/>
        <end position="456"/>
    </location>
</feature>
<feature type="compositionally biased region" description="Low complexity" evidence="7">
    <location>
        <begin position="1505"/>
        <end position="1516"/>
    </location>
</feature>
<feature type="compositionally biased region" description="Basic and acidic residues" evidence="7">
    <location>
        <begin position="531"/>
        <end position="551"/>
    </location>
</feature>
<dbReference type="PROSITE" id="PS50021">
    <property type="entry name" value="CH"/>
    <property type="match status" value="1"/>
</dbReference>
<keyword evidence="3" id="KW-0344">Guanine-nucleotide releasing factor</keyword>
<feature type="compositionally biased region" description="Low complexity" evidence="7">
    <location>
        <begin position="1477"/>
        <end position="1489"/>
    </location>
</feature>
<dbReference type="InterPro" id="IPR043936">
    <property type="entry name" value="HOOK_N"/>
</dbReference>
<proteinExistence type="inferred from homology"/>
<evidence type="ECO:0000256" key="4">
    <source>
        <dbReference type="ARBA" id="ARBA00023054"/>
    </source>
</evidence>
<accession>A0A6P8F069</accession>
<evidence type="ECO:0000313" key="9">
    <source>
        <dbReference type="Proteomes" id="UP000515152"/>
    </source>
</evidence>
<protein>
    <submittedName>
        <fullName evidence="10">Girdin isoform X1</fullName>
    </submittedName>
</protein>
<feature type="compositionally biased region" description="Polar residues" evidence="7">
    <location>
        <begin position="1435"/>
        <end position="1447"/>
    </location>
</feature>
<dbReference type="InterPro" id="IPR036872">
    <property type="entry name" value="CH_dom_sf"/>
</dbReference>
<dbReference type="FunFam" id="1.10.418.10:FF:000035">
    <property type="entry name" value="girdin isoform X1"/>
    <property type="match status" value="1"/>
</dbReference>
<feature type="coiled-coil region" evidence="6">
    <location>
        <begin position="666"/>
        <end position="797"/>
    </location>
</feature>
<keyword evidence="4 6" id="KW-0175">Coiled coil</keyword>
<dbReference type="SUPFAM" id="SSF116907">
    <property type="entry name" value="Hook domain"/>
    <property type="match status" value="1"/>
</dbReference>
<dbReference type="GO" id="GO:0005813">
    <property type="term" value="C:centrosome"/>
    <property type="evidence" value="ECO:0007669"/>
    <property type="project" value="TreeGrafter"/>
</dbReference>
<feature type="compositionally biased region" description="Low complexity" evidence="7">
    <location>
        <begin position="1662"/>
        <end position="1677"/>
    </location>
</feature>
<feature type="region of interest" description="Disordered" evidence="7">
    <location>
        <begin position="582"/>
        <end position="661"/>
    </location>
</feature>
<evidence type="ECO:0000256" key="1">
    <source>
        <dbReference type="ARBA" id="ARBA00004496"/>
    </source>
</evidence>
<evidence type="ECO:0000259" key="8">
    <source>
        <dbReference type="PROSITE" id="PS50021"/>
    </source>
</evidence>
<dbReference type="GeneID" id="105912047"/>
<comment type="subcellular location">
    <subcellularLocation>
        <location evidence="1">Cytoplasm</location>
    </subcellularLocation>
</comment>
<evidence type="ECO:0000256" key="6">
    <source>
        <dbReference type="SAM" id="Coils"/>
    </source>
</evidence>
<feature type="compositionally biased region" description="Polar residues" evidence="7">
    <location>
        <begin position="514"/>
        <end position="527"/>
    </location>
</feature>
<feature type="region of interest" description="Disordered" evidence="7">
    <location>
        <begin position="922"/>
        <end position="944"/>
    </location>
</feature>
<feature type="coiled-coil region" evidence="6">
    <location>
        <begin position="255"/>
        <end position="413"/>
    </location>
</feature>
<dbReference type="PANTHER" id="PTHR18947:SF30">
    <property type="entry name" value="GIRDIN"/>
    <property type="match status" value="1"/>
</dbReference>
<comment type="similarity">
    <text evidence="5">Belongs to the CCDC88 family.</text>
</comment>